<gene>
    <name evidence="3" type="ORF">BS47DRAFT_1339267</name>
</gene>
<feature type="zinc finger region" description="C3H1-type" evidence="1">
    <location>
        <begin position="264"/>
        <end position="289"/>
    </location>
</feature>
<keyword evidence="4" id="KW-1185">Reference proteome</keyword>
<dbReference type="InterPro" id="IPR000571">
    <property type="entry name" value="Znf_CCCH"/>
</dbReference>
<dbReference type="PROSITE" id="PS50103">
    <property type="entry name" value="ZF_C3H1"/>
    <property type="match status" value="1"/>
</dbReference>
<evidence type="ECO:0000313" key="4">
    <source>
        <dbReference type="Proteomes" id="UP000886523"/>
    </source>
</evidence>
<sequence length="323" mass="35438">MCLIDGDGCVFSPHYLIKGESGGEQAATQLKQELVRHIGGGTTLCTFVYLNHTGLRNFLATEGSCTPTQFNEFVTGFNRSTELFCIVDVGRGKEAADAKIREMLRLFTGVPQIKKIFFGGGHDSGYRTVLNSLRTDGLGDKVIMLDNGDNARAIAELDLNLFSIPGLFVDKSTEAELVVRPNEVGSPLPSPPLITSSPVLISARPMSPIKGDTKDQNTYSAKAAGILSSALNVAPRPIGYSKLNKPKESDDGPKVDRTKAMIHQKPTICNDFYLNTCFRFECPYSHEYDLTEKHIAKLRAELKTMPCKGSRGCPGPEECWYRH</sequence>
<evidence type="ECO:0000256" key="1">
    <source>
        <dbReference type="PROSITE-ProRule" id="PRU00723"/>
    </source>
</evidence>
<organism evidence="3 4">
    <name type="scientific">Hydnum rufescens UP504</name>
    <dbReference type="NCBI Taxonomy" id="1448309"/>
    <lineage>
        <taxon>Eukaryota</taxon>
        <taxon>Fungi</taxon>
        <taxon>Dikarya</taxon>
        <taxon>Basidiomycota</taxon>
        <taxon>Agaricomycotina</taxon>
        <taxon>Agaricomycetes</taxon>
        <taxon>Cantharellales</taxon>
        <taxon>Hydnaceae</taxon>
        <taxon>Hydnum</taxon>
    </lineage>
</organism>
<proteinExistence type="predicted"/>
<evidence type="ECO:0000313" key="3">
    <source>
        <dbReference type="EMBL" id="KAF9517738.1"/>
    </source>
</evidence>
<dbReference type="PANTHER" id="PTHR37543">
    <property type="entry name" value="CCCH ZINC FINGER DNA BINDING PROTEIN (AFU_ORTHOLOGUE AFUA_5G12760)"/>
    <property type="match status" value="1"/>
</dbReference>
<comment type="caution">
    <text evidence="3">The sequence shown here is derived from an EMBL/GenBank/DDBJ whole genome shotgun (WGS) entry which is preliminary data.</text>
</comment>
<dbReference type="Proteomes" id="UP000886523">
    <property type="component" value="Unassembled WGS sequence"/>
</dbReference>
<dbReference type="GO" id="GO:0008270">
    <property type="term" value="F:zinc ion binding"/>
    <property type="evidence" value="ECO:0007669"/>
    <property type="project" value="UniProtKB-KW"/>
</dbReference>
<dbReference type="OrthoDB" id="2270193at2759"/>
<keyword evidence="1" id="KW-0479">Metal-binding</keyword>
<dbReference type="PANTHER" id="PTHR37543:SF1">
    <property type="entry name" value="CCCH ZINC FINGER DNA BINDING PROTEIN (AFU_ORTHOLOGUE AFUA_5G12760)"/>
    <property type="match status" value="1"/>
</dbReference>
<accession>A0A9P6B4U1</accession>
<name>A0A9P6B4U1_9AGAM</name>
<dbReference type="Pfam" id="PF25540">
    <property type="entry name" value="DUF7923"/>
    <property type="match status" value="1"/>
</dbReference>
<keyword evidence="1" id="KW-0863">Zinc-finger</keyword>
<protein>
    <recommendedName>
        <fullName evidence="2">C3H1-type domain-containing protein</fullName>
    </recommendedName>
</protein>
<feature type="domain" description="C3H1-type" evidence="2">
    <location>
        <begin position="264"/>
        <end position="289"/>
    </location>
</feature>
<dbReference type="InterPro" id="IPR057683">
    <property type="entry name" value="DUF7923"/>
</dbReference>
<evidence type="ECO:0000259" key="2">
    <source>
        <dbReference type="PROSITE" id="PS50103"/>
    </source>
</evidence>
<dbReference type="EMBL" id="MU128930">
    <property type="protein sequence ID" value="KAF9517738.1"/>
    <property type="molecule type" value="Genomic_DNA"/>
</dbReference>
<keyword evidence="1" id="KW-0862">Zinc</keyword>
<reference evidence="3" key="1">
    <citation type="journal article" date="2020" name="Nat. Commun.">
        <title>Large-scale genome sequencing of mycorrhizal fungi provides insights into the early evolution of symbiotic traits.</title>
        <authorList>
            <person name="Miyauchi S."/>
            <person name="Kiss E."/>
            <person name="Kuo A."/>
            <person name="Drula E."/>
            <person name="Kohler A."/>
            <person name="Sanchez-Garcia M."/>
            <person name="Morin E."/>
            <person name="Andreopoulos B."/>
            <person name="Barry K.W."/>
            <person name="Bonito G."/>
            <person name="Buee M."/>
            <person name="Carver A."/>
            <person name="Chen C."/>
            <person name="Cichocki N."/>
            <person name="Clum A."/>
            <person name="Culley D."/>
            <person name="Crous P.W."/>
            <person name="Fauchery L."/>
            <person name="Girlanda M."/>
            <person name="Hayes R.D."/>
            <person name="Keri Z."/>
            <person name="LaButti K."/>
            <person name="Lipzen A."/>
            <person name="Lombard V."/>
            <person name="Magnuson J."/>
            <person name="Maillard F."/>
            <person name="Murat C."/>
            <person name="Nolan M."/>
            <person name="Ohm R.A."/>
            <person name="Pangilinan J."/>
            <person name="Pereira M.F."/>
            <person name="Perotto S."/>
            <person name="Peter M."/>
            <person name="Pfister S."/>
            <person name="Riley R."/>
            <person name="Sitrit Y."/>
            <person name="Stielow J.B."/>
            <person name="Szollosi G."/>
            <person name="Zifcakova L."/>
            <person name="Stursova M."/>
            <person name="Spatafora J.W."/>
            <person name="Tedersoo L."/>
            <person name="Vaario L.M."/>
            <person name="Yamada A."/>
            <person name="Yan M."/>
            <person name="Wang P."/>
            <person name="Xu J."/>
            <person name="Bruns T."/>
            <person name="Baldrian P."/>
            <person name="Vilgalys R."/>
            <person name="Dunand C."/>
            <person name="Henrissat B."/>
            <person name="Grigoriev I.V."/>
            <person name="Hibbett D."/>
            <person name="Nagy L.G."/>
            <person name="Martin F.M."/>
        </authorList>
    </citation>
    <scope>NUCLEOTIDE SEQUENCE</scope>
    <source>
        <strain evidence="3">UP504</strain>
    </source>
</reference>
<dbReference type="AlphaFoldDB" id="A0A9P6B4U1"/>